<proteinExistence type="predicted"/>
<evidence type="ECO:0000313" key="4">
    <source>
        <dbReference type="Proteomes" id="UP001472677"/>
    </source>
</evidence>
<accession>A0ABR2G8T0</accession>
<feature type="region of interest" description="Disordered" evidence="1">
    <location>
        <begin position="181"/>
        <end position="214"/>
    </location>
</feature>
<sequence>MISKFSAFLTKFSCTEYILVTPPASDHDHAGALAQEQDHAGNPTQFFFLYKTLYCVCFSNKVLVYRRYSKYCSNTRARGCGDGKLQDHAEQITFSAFLTRLSYIEDISGTLPTQEEDMGMMSSRIKQHKNRIMQVLQHKNMPTQEQDDVSDGGLQQDHVYDAEDFRIHKIFQEVFQHKRCGDDEQQDHVEDIPGTAPTQEQEDVRMVSSRIMQA</sequence>
<gene>
    <name evidence="2" type="ORF">V6N12_065352</name>
    <name evidence="3" type="ORF">V6N12_065357</name>
</gene>
<protein>
    <submittedName>
        <fullName evidence="2">Uncharacterized protein</fullName>
    </submittedName>
</protein>
<reference evidence="2 4" key="1">
    <citation type="journal article" date="2024" name="G3 (Bethesda)">
        <title>Genome assembly of Hibiscus sabdariffa L. provides insights into metabolisms of medicinal natural products.</title>
        <authorList>
            <person name="Kim T."/>
        </authorList>
    </citation>
    <scope>NUCLEOTIDE SEQUENCE [LARGE SCALE GENOMIC DNA]</scope>
    <source>
        <strain evidence="2">TK-2024</strain>
        <tissue evidence="2">Old leaves</tissue>
    </source>
</reference>
<name>A0ABR2G8T0_9ROSI</name>
<dbReference type="EMBL" id="JBBPBM010000002">
    <property type="protein sequence ID" value="KAK8596878.1"/>
    <property type="molecule type" value="Genomic_DNA"/>
</dbReference>
<dbReference type="EMBL" id="JBBPBM010000002">
    <property type="protein sequence ID" value="KAK8596873.1"/>
    <property type="molecule type" value="Genomic_DNA"/>
</dbReference>
<keyword evidence="4" id="KW-1185">Reference proteome</keyword>
<evidence type="ECO:0000313" key="2">
    <source>
        <dbReference type="EMBL" id="KAK8596873.1"/>
    </source>
</evidence>
<evidence type="ECO:0000313" key="3">
    <source>
        <dbReference type="EMBL" id="KAK8596878.1"/>
    </source>
</evidence>
<dbReference type="Proteomes" id="UP001472677">
    <property type="component" value="Unassembled WGS sequence"/>
</dbReference>
<evidence type="ECO:0000256" key="1">
    <source>
        <dbReference type="SAM" id="MobiDB-lite"/>
    </source>
</evidence>
<feature type="compositionally biased region" description="Basic and acidic residues" evidence="1">
    <location>
        <begin position="181"/>
        <end position="191"/>
    </location>
</feature>
<organism evidence="2 4">
    <name type="scientific">Hibiscus sabdariffa</name>
    <name type="common">roselle</name>
    <dbReference type="NCBI Taxonomy" id="183260"/>
    <lineage>
        <taxon>Eukaryota</taxon>
        <taxon>Viridiplantae</taxon>
        <taxon>Streptophyta</taxon>
        <taxon>Embryophyta</taxon>
        <taxon>Tracheophyta</taxon>
        <taxon>Spermatophyta</taxon>
        <taxon>Magnoliopsida</taxon>
        <taxon>eudicotyledons</taxon>
        <taxon>Gunneridae</taxon>
        <taxon>Pentapetalae</taxon>
        <taxon>rosids</taxon>
        <taxon>malvids</taxon>
        <taxon>Malvales</taxon>
        <taxon>Malvaceae</taxon>
        <taxon>Malvoideae</taxon>
        <taxon>Hibiscus</taxon>
    </lineage>
</organism>
<comment type="caution">
    <text evidence="2">The sequence shown here is derived from an EMBL/GenBank/DDBJ whole genome shotgun (WGS) entry which is preliminary data.</text>
</comment>